<dbReference type="InterPro" id="IPR042183">
    <property type="entry name" value="MmgE/PrpD_sf_1"/>
</dbReference>
<proteinExistence type="inferred from homology"/>
<dbReference type="Pfam" id="PF19305">
    <property type="entry name" value="MmgE_PrpD_C"/>
    <property type="match status" value="1"/>
</dbReference>
<evidence type="ECO:0000313" key="4">
    <source>
        <dbReference type="EMBL" id="KIT18186.1"/>
    </source>
</evidence>
<comment type="similarity">
    <text evidence="1">Belongs to the PrpD family.</text>
</comment>
<dbReference type="PANTHER" id="PTHR16943">
    <property type="entry name" value="2-METHYLCITRATE DEHYDRATASE-RELATED"/>
    <property type="match status" value="1"/>
</dbReference>
<feature type="domain" description="MmgE/PrpD C-terminal" evidence="3">
    <location>
        <begin position="206"/>
        <end position="303"/>
    </location>
</feature>
<dbReference type="InterPro" id="IPR042188">
    <property type="entry name" value="MmgE/PrpD_sf_2"/>
</dbReference>
<keyword evidence="5" id="KW-1185">Reference proteome</keyword>
<dbReference type="AlphaFoldDB" id="A0A0D1EMH7"/>
<gene>
    <name evidence="4" type="ORF">jaqu_00490</name>
</gene>
<dbReference type="Proteomes" id="UP000032232">
    <property type="component" value="Unassembled WGS sequence"/>
</dbReference>
<dbReference type="Gene3D" id="1.10.4100.10">
    <property type="entry name" value="2-methylcitrate dehydratase PrpD"/>
    <property type="match status" value="1"/>
</dbReference>
<evidence type="ECO:0000256" key="1">
    <source>
        <dbReference type="ARBA" id="ARBA00006174"/>
    </source>
</evidence>
<dbReference type="InterPro" id="IPR045337">
    <property type="entry name" value="MmgE_PrpD_C"/>
</dbReference>
<dbReference type="OrthoDB" id="9795089at2"/>
<dbReference type="PANTHER" id="PTHR16943:SF8">
    <property type="entry name" value="2-METHYLCITRATE DEHYDRATASE"/>
    <property type="match status" value="1"/>
</dbReference>
<dbReference type="InterPro" id="IPR036148">
    <property type="entry name" value="MmgE/PrpD_sf"/>
</dbReference>
<dbReference type="PATRIC" id="fig|935700.4.peg.52"/>
<dbReference type="STRING" id="935700.jaqu_00490"/>
<dbReference type="EMBL" id="JYFE01000002">
    <property type="protein sequence ID" value="KIT18186.1"/>
    <property type="molecule type" value="Genomic_DNA"/>
</dbReference>
<dbReference type="InterPro" id="IPR045336">
    <property type="entry name" value="MmgE_PrpD_N"/>
</dbReference>
<name>A0A0D1EMH7_9RHOB</name>
<evidence type="ECO:0000259" key="2">
    <source>
        <dbReference type="Pfam" id="PF03972"/>
    </source>
</evidence>
<organism evidence="4 5">
    <name type="scientific">Jannaschia aquimarina</name>
    <dbReference type="NCBI Taxonomy" id="935700"/>
    <lineage>
        <taxon>Bacteria</taxon>
        <taxon>Pseudomonadati</taxon>
        <taxon>Pseudomonadota</taxon>
        <taxon>Alphaproteobacteria</taxon>
        <taxon>Rhodobacterales</taxon>
        <taxon>Roseobacteraceae</taxon>
        <taxon>Jannaschia</taxon>
    </lineage>
</organism>
<protein>
    <submittedName>
        <fullName evidence="4">MmgE/PrpD family protein</fullName>
    </submittedName>
</protein>
<dbReference type="GO" id="GO:0016829">
    <property type="term" value="F:lyase activity"/>
    <property type="evidence" value="ECO:0007669"/>
    <property type="project" value="InterPro"/>
</dbReference>
<evidence type="ECO:0000313" key="5">
    <source>
        <dbReference type="Proteomes" id="UP000032232"/>
    </source>
</evidence>
<feature type="domain" description="MmgE/PrpD N-terminal" evidence="2">
    <location>
        <begin position="32"/>
        <end position="179"/>
    </location>
</feature>
<sequence length="373" mass="38373">MLRLSMLDWAACALAGRREPSAIAARSLASEAALWATAGHALDYDDTHFDHIGHVTTVVLPAALSVARDWPTLERATLAGAEAAIRMGVWLGRGHYAAGFHQTATAGAFGATLAAARAMELDTSATANALALCASRAAGLKAQFGTDGKPLNAGFAAQAGIDCAHLGAAGATAPAEAIESYGATHAGQGATPPSGPRFHAVRHKLHACCHGLHAALEAYRSLSPDDLSSIVVTTHPRWLSVCNQPAPTTGLGAKFSYRHALALAASGHDTSDPESFSDALTRDAGVVAMRDRVCVETDDSLADTAARVNVDGTVAAHDLADPMPLDELSGRIRSKVGKLVGEETAGRIGGAVECGDLQAYCAEVTARLNSESA</sequence>
<dbReference type="Gene3D" id="3.30.1330.120">
    <property type="entry name" value="2-methylcitrate dehydratase PrpD"/>
    <property type="match status" value="1"/>
</dbReference>
<accession>A0A0D1EMH7</accession>
<evidence type="ECO:0000259" key="3">
    <source>
        <dbReference type="Pfam" id="PF19305"/>
    </source>
</evidence>
<dbReference type="Pfam" id="PF03972">
    <property type="entry name" value="MmgE_PrpD_N"/>
    <property type="match status" value="1"/>
</dbReference>
<dbReference type="InterPro" id="IPR005656">
    <property type="entry name" value="MmgE_PrpD"/>
</dbReference>
<reference evidence="4 5" key="1">
    <citation type="submission" date="2015-02" db="EMBL/GenBank/DDBJ databases">
        <title>Genome Sequence of Jannaschia aquimarina DSM28248, a member of the Roseobacter clade.</title>
        <authorList>
            <person name="Voget S."/>
            <person name="Daniel R."/>
        </authorList>
    </citation>
    <scope>NUCLEOTIDE SEQUENCE [LARGE SCALE GENOMIC DNA]</scope>
    <source>
        <strain evidence="4 5">GSW-M26</strain>
    </source>
</reference>
<comment type="caution">
    <text evidence="4">The sequence shown here is derived from an EMBL/GenBank/DDBJ whole genome shotgun (WGS) entry which is preliminary data.</text>
</comment>
<dbReference type="SUPFAM" id="SSF103378">
    <property type="entry name" value="2-methylcitrate dehydratase PrpD"/>
    <property type="match status" value="1"/>
</dbReference>